<evidence type="ECO:0000256" key="2">
    <source>
        <dbReference type="SAM" id="SignalP"/>
    </source>
</evidence>
<evidence type="ECO:0000256" key="1">
    <source>
        <dbReference type="SAM" id="MobiDB-lite"/>
    </source>
</evidence>
<keyword evidence="4" id="KW-1185">Reference proteome</keyword>
<name>A0A7H0IEV6_9ACTN</name>
<accession>A0A7H0IEV6</accession>
<dbReference type="AlphaFoldDB" id="A0A7H0IEV6"/>
<protein>
    <submittedName>
        <fullName evidence="3">ABC transporter substrate-binding protein</fullName>
    </submittedName>
</protein>
<evidence type="ECO:0000313" key="4">
    <source>
        <dbReference type="Proteomes" id="UP000516052"/>
    </source>
</evidence>
<organism evidence="3 4">
    <name type="scientific">Streptomyces roseirectus</name>
    <dbReference type="NCBI Taxonomy" id="2768066"/>
    <lineage>
        <taxon>Bacteria</taxon>
        <taxon>Bacillati</taxon>
        <taxon>Actinomycetota</taxon>
        <taxon>Actinomycetes</taxon>
        <taxon>Kitasatosporales</taxon>
        <taxon>Streptomycetaceae</taxon>
        <taxon>Streptomyces</taxon>
    </lineage>
</organism>
<dbReference type="PROSITE" id="PS51257">
    <property type="entry name" value="PROKAR_LIPOPROTEIN"/>
    <property type="match status" value="1"/>
</dbReference>
<dbReference type="Proteomes" id="UP000516052">
    <property type="component" value="Chromosome"/>
</dbReference>
<keyword evidence="2" id="KW-0732">Signal</keyword>
<reference evidence="3 4" key="1">
    <citation type="submission" date="2020-08" db="EMBL/GenBank/DDBJ databases">
        <title>A novel species.</title>
        <authorList>
            <person name="Gao J."/>
        </authorList>
    </citation>
    <scope>NUCLEOTIDE SEQUENCE [LARGE SCALE GENOMIC DNA]</scope>
    <source>
        <strain evidence="3 4">CRXT-G-22</strain>
    </source>
</reference>
<dbReference type="KEGG" id="sroi:IAG44_19040"/>
<sequence length="227" mass="22406">MRCSTTRARHALAAGFAAVLLLAGCGAAGGDGTTSVAADRPGTIVLGTDATPQSRAVAALYAAVLTAAGERVETPDAAYATPADTVRAVVAGELGLAPAYGSTLLSVLPDGQRVPGDLAATLSMALPPGTVALPPAAADVRVLRDGDGDGGDAAPGDSGSSADVPLKDHVFPLAEAPALGSAARKALAGLNAPLTTPELAKLTARISAGEDPDDTAEDWLRARGLLR</sequence>
<feature type="chain" id="PRO_5038427108" evidence="2">
    <location>
        <begin position="29"/>
        <end position="227"/>
    </location>
</feature>
<dbReference type="RefSeq" id="WP_187748293.1">
    <property type="nucleotide sequence ID" value="NZ_CP060828.1"/>
</dbReference>
<proteinExistence type="predicted"/>
<evidence type="ECO:0000313" key="3">
    <source>
        <dbReference type="EMBL" id="QNP71322.1"/>
    </source>
</evidence>
<dbReference type="Gene3D" id="3.40.190.10">
    <property type="entry name" value="Periplasmic binding protein-like II"/>
    <property type="match status" value="1"/>
</dbReference>
<feature type="region of interest" description="Disordered" evidence="1">
    <location>
        <begin position="206"/>
        <end position="227"/>
    </location>
</feature>
<feature type="compositionally biased region" description="Low complexity" evidence="1">
    <location>
        <begin position="152"/>
        <end position="163"/>
    </location>
</feature>
<dbReference type="EMBL" id="CP060828">
    <property type="protein sequence ID" value="QNP71322.1"/>
    <property type="molecule type" value="Genomic_DNA"/>
</dbReference>
<feature type="signal peptide" evidence="2">
    <location>
        <begin position="1"/>
        <end position="28"/>
    </location>
</feature>
<gene>
    <name evidence="3" type="ORF">IAG44_19040</name>
</gene>
<feature type="region of interest" description="Disordered" evidence="1">
    <location>
        <begin position="144"/>
        <end position="164"/>
    </location>
</feature>